<dbReference type="EC" id="2.7.7.61" evidence="1"/>
<dbReference type="InterPro" id="IPR005551">
    <property type="entry name" value="CitX"/>
</dbReference>
<evidence type="ECO:0000256" key="2">
    <source>
        <dbReference type="ARBA" id="ARBA00022679"/>
    </source>
</evidence>
<keyword evidence="3 5" id="KW-0548">Nucleotidyltransferase</keyword>
<dbReference type="Proteomes" id="UP000003422">
    <property type="component" value="Unassembled WGS sequence"/>
</dbReference>
<dbReference type="RefSeq" id="WP_004823608.1">
    <property type="nucleotide sequence ID" value="NZ_JH165149.1"/>
</dbReference>
<feature type="non-terminal residue" evidence="5">
    <location>
        <position position="1"/>
    </location>
</feature>
<dbReference type="GO" id="GO:0050519">
    <property type="term" value="F:holo-citrate lyase synthase activity"/>
    <property type="evidence" value="ECO:0007669"/>
    <property type="project" value="UniProtKB-EC"/>
</dbReference>
<dbReference type="eggNOG" id="COG3697">
    <property type="taxonomic scope" value="Bacteria"/>
</dbReference>
<dbReference type="NCBIfam" id="TIGR03124">
    <property type="entry name" value="citrate_citX"/>
    <property type="match status" value="1"/>
</dbReference>
<proteinExistence type="predicted"/>
<evidence type="ECO:0000256" key="3">
    <source>
        <dbReference type="ARBA" id="ARBA00022695"/>
    </source>
</evidence>
<keyword evidence="2 5" id="KW-0808">Transferase</keyword>
<reference evidence="5 6" key="1">
    <citation type="submission" date="2011-06" db="EMBL/GenBank/DDBJ databases">
        <authorList>
            <person name="Muzny D."/>
            <person name="Qin X."/>
            <person name="Deng J."/>
            <person name="Jiang H."/>
            <person name="Liu Y."/>
            <person name="Qu J."/>
            <person name="Song X.-Z."/>
            <person name="Zhang L."/>
            <person name="Thornton R."/>
            <person name="Coyle M."/>
            <person name="Francisco L."/>
            <person name="Jackson L."/>
            <person name="Javaid M."/>
            <person name="Korchina V."/>
            <person name="Kovar C."/>
            <person name="Mata R."/>
            <person name="Mathew T."/>
            <person name="Ngo R."/>
            <person name="Nguyen L."/>
            <person name="Nguyen N."/>
            <person name="Okwuonu G."/>
            <person name="Ongeri F."/>
            <person name="Pham C."/>
            <person name="Simmons D."/>
            <person name="Wilczek-Boney K."/>
            <person name="Hale W."/>
            <person name="Jakkamsetti A."/>
            <person name="Pham P."/>
            <person name="Ruth R."/>
            <person name="San Lucas F."/>
            <person name="Warren J."/>
            <person name="Zhang J."/>
            <person name="Zhao Z."/>
            <person name="Zhou C."/>
            <person name="Zhu D."/>
            <person name="Lee S."/>
            <person name="Bess C."/>
            <person name="Blankenburg K."/>
            <person name="Forbes L."/>
            <person name="Fu Q."/>
            <person name="Gubbala S."/>
            <person name="Hirani K."/>
            <person name="Jayaseelan J.C."/>
            <person name="Lara F."/>
            <person name="Munidasa M."/>
            <person name="Palculict T."/>
            <person name="Patil S."/>
            <person name="Pu L.-L."/>
            <person name="Saada N."/>
            <person name="Tang L."/>
            <person name="Weissenberger G."/>
            <person name="Zhu Y."/>
            <person name="Hemphill L."/>
            <person name="Shang Y."/>
            <person name="Youmans B."/>
            <person name="Ayvaz T."/>
            <person name="Ross M."/>
            <person name="Santibanez J."/>
            <person name="Aqrawi P."/>
            <person name="Gross S."/>
            <person name="Joshi V."/>
            <person name="Fowler G."/>
            <person name="Nazareth L."/>
            <person name="Reid J."/>
            <person name="Worley K."/>
            <person name="Petrosino J."/>
            <person name="Highlander S."/>
            <person name="Gibbs R."/>
        </authorList>
    </citation>
    <scope>NUCLEOTIDE SEQUENCE [LARGE SCALE GENOMIC DNA]</scope>
    <source>
        <strain evidence="5 6">ATCC 29427</strain>
    </source>
</reference>
<dbReference type="Pfam" id="PF03802">
    <property type="entry name" value="CitX"/>
    <property type="match status" value="1"/>
</dbReference>
<sequence length="170" mass="19540">NDGSRPSIVEVMDRREERVYQIRQLLNSENCVVCLKLNIPGEVKNNDWILKVFDKAVEKIDKKLLENGIDIEKKSVQNLKTGPEYIFSVIEDSKIIKEYMVEIEEETPIGRLYDIDVETADGSVSRQDINKEERKCFICDKPSKICSSSRAHSVEEMLAYISGLILNEIE</sequence>
<dbReference type="GO" id="GO:0051191">
    <property type="term" value="P:prosthetic group biosynthetic process"/>
    <property type="evidence" value="ECO:0007669"/>
    <property type="project" value="InterPro"/>
</dbReference>
<dbReference type="EMBL" id="AGBB01000293">
    <property type="protein sequence ID" value="EGY76243.1"/>
    <property type="molecule type" value="Genomic_DNA"/>
</dbReference>
<accession>G4D779</accession>
<comment type="catalytic activity">
    <reaction evidence="4">
        <text>apo-[citrate lyase ACP] + 2'-(5''-triphospho-alpha-D-ribosyl)-3'-dephospho-CoA = holo-[citrate lyase ACP] + diphosphate</text>
        <dbReference type="Rhea" id="RHEA:16333"/>
        <dbReference type="Rhea" id="RHEA-COMP:10157"/>
        <dbReference type="Rhea" id="RHEA-COMP:10158"/>
        <dbReference type="ChEBI" id="CHEBI:29999"/>
        <dbReference type="ChEBI" id="CHEBI:33019"/>
        <dbReference type="ChEBI" id="CHEBI:61378"/>
        <dbReference type="ChEBI" id="CHEBI:82683"/>
        <dbReference type="EC" id="2.7.7.61"/>
    </reaction>
</comment>
<dbReference type="STRING" id="997350.HMPREF9129_2259"/>
<protein>
    <recommendedName>
        <fullName evidence="1">citrate lyase holo-[acyl-carrier protein] synthase</fullName>
        <ecNumber evidence="1">2.7.7.61</ecNumber>
    </recommendedName>
</protein>
<gene>
    <name evidence="5" type="primary">citX</name>
    <name evidence="5" type="ORF">HMPREF9129_2259</name>
</gene>
<evidence type="ECO:0000313" key="6">
    <source>
        <dbReference type="Proteomes" id="UP000003422"/>
    </source>
</evidence>
<dbReference type="HOGENOM" id="CLU_1566231_0_0_9"/>
<dbReference type="OrthoDB" id="3196716at2"/>
<evidence type="ECO:0000256" key="4">
    <source>
        <dbReference type="ARBA" id="ARBA00048574"/>
    </source>
</evidence>
<keyword evidence="6" id="KW-1185">Reference proteome</keyword>
<dbReference type="AlphaFoldDB" id="G4D779"/>
<comment type="caution">
    <text evidence="5">The sequence shown here is derived from an EMBL/GenBank/DDBJ whole genome shotgun (WGS) entry which is preliminary data.</text>
</comment>
<dbReference type="PATRIC" id="fig|997350.3.peg.2131"/>
<evidence type="ECO:0000256" key="1">
    <source>
        <dbReference type="ARBA" id="ARBA00012524"/>
    </source>
</evidence>
<evidence type="ECO:0000313" key="5">
    <source>
        <dbReference type="EMBL" id="EGY76243.1"/>
    </source>
</evidence>
<name>G4D779_9FIRM</name>
<organism evidence="5 6">
    <name type="scientific">Peptoniphilus indolicus ATCC 29427</name>
    <dbReference type="NCBI Taxonomy" id="997350"/>
    <lineage>
        <taxon>Bacteria</taxon>
        <taxon>Bacillati</taxon>
        <taxon>Bacillota</taxon>
        <taxon>Tissierellia</taxon>
        <taxon>Tissierellales</taxon>
        <taxon>Peptoniphilaceae</taxon>
        <taxon>Peptoniphilus</taxon>
    </lineage>
</organism>